<evidence type="ECO:0000313" key="2">
    <source>
        <dbReference type="Proteomes" id="UP000594435"/>
    </source>
</evidence>
<evidence type="ECO:0000313" key="1">
    <source>
        <dbReference type="EMBL" id="QPL55043.1"/>
    </source>
</evidence>
<dbReference type="EMBL" id="CP065217">
    <property type="protein sequence ID" value="QPL55043.1"/>
    <property type="molecule type" value="Genomic_DNA"/>
</dbReference>
<protein>
    <submittedName>
        <fullName evidence="1">Uncharacterized protein</fullName>
    </submittedName>
</protein>
<dbReference type="AlphaFoldDB" id="A0AAJ4LVM4"/>
<organism evidence="1 2">
    <name type="scientific">Vibrio navarrensis</name>
    <dbReference type="NCBI Taxonomy" id="29495"/>
    <lineage>
        <taxon>Bacteria</taxon>
        <taxon>Pseudomonadati</taxon>
        <taxon>Pseudomonadota</taxon>
        <taxon>Gammaproteobacteria</taxon>
        <taxon>Vibrionales</taxon>
        <taxon>Vibrionaceae</taxon>
        <taxon>Vibrio</taxon>
    </lineage>
</organism>
<dbReference type="RefSeq" id="WP_337971143.1">
    <property type="nucleotide sequence ID" value="NZ_CP065217.1"/>
</dbReference>
<gene>
    <name evidence="1" type="ORF">I3X05_08040</name>
</gene>
<reference evidence="1 2" key="1">
    <citation type="submission" date="2020-11" db="EMBL/GenBank/DDBJ databases">
        <title>Complete and Circularized Genome Assembly of a human isolate of Vibrio navarrensis biotype pommerensis with MiSeq and MinION Sequence Data.</title>
        <authorList>
            <person name="Schwartz K."/>
            <person name="Borowiak M."/>
            <person name="Deneke C."/>
            <person name="Balau V."/>
            <person name="Metelmann C."/>
            <person name="Strauch E."/>
        </authorList>
    </citation>
    <scope>NUCLEOTIDE SEQUENCE [LARGE SCALE GENOMIC DNA]</scope>
    <source>
        <strain evidence="1 2">20-VB00237</strain>
    </source>
</reference>
<name>A0AAJ4LVM4_9VIBR</name>
<sequence length="154" mass="17557">MEWFPPRLDDTEAILNSAILYNGVVLLPNTPWNAATAFVLYDISRDAATLGFTLVRLPSIDEGDVPSFRDVVWQRFERNKCIVEQFLAAQSTHRRESLKALLIDSKLNDALDLGLFDALQLISLSKQTLLFLLERIDALFTLRTSRCYQGFNTF</sequence>
<proteinExistence type="predicted"/>
<accession>A0AAJ4LVM4</accession>
<dbReference type="Proteomes" id="UP000594435">
    <property type="component" value="Chromosome 1"/>
</dbReference>